<dbReference type="WBParaSite" id="Pan_g2611.t1">
    <property type="protein sequence ID" value="Pan_g2611.t1"/>
    <property type="gene ID" value="Pan_g2611"/>
</dbReference>
<feature type="region of interest" description="Disordered" evidence="1">
    <location>
        <begin position="54"/>
        <end position="73"/>
    </location>
</feature>
<accession>A0A7E4VRN9</accession>
<proteinExistence type="predicted"/>
<reference evidence="2" key="1">
    <citation type="journal article" date="2013" name="Genetics">
        <title>The draft genome and transcriptome of Panagrellus redivivus are shaped by the harsh demands of a free-living lifestyle.</title>
        <authorList>
            <person name="Srinivasan J."/>
            <person name="Dillman A.R."/>
            <person name="Macchietto M.G."/>
            <person name="Heikkinen L."/>
            <person name="Lakso M."/>
            <person name="Fracchia K.M."/>
            <person name="Antoshechkin I."/>
            <person name="Mortazavi A."/>
            <person name="Wong G."/>
            <person name="Sternberg P.W."/>
        </authorList>
    </citation>
    <scope>NUCLEOTIDE SEQUENCE [LARGE SCALE GENOMIC DNA]</scope>
    <source>
        <strain evidence="2">MT8872</strain>
    </source>
</reference>
<dbReference type="Proteomes" id="UP000492821">
    <property type="component" value="Unassembled WGS sequence"/>
</dbReference>
<keyword evidence="2" id="KW-1185">Reference proteome</keyword>
<evidence type="ECO:0000313" key="2">
    <source>
        <dbReference type="Proteomes" id="UP000492821"/>
    </source>
</evidence>
<evidence type="ECO:0000256" key="1">
    <source>
        <dbReference type="SAM" id="MobiDB-lite"/>
    </source>
</evidence>
<reference evidence="3" key="2">
    <citation type="submission" date="2020-10" db="UniProtKB">
        <authorList>
            <consortium name="WormBaseParasite"/>
        </authorList>
    </citation>
    <scope>IDENTIFICATION</scope>
</reference>
<organism evidence="2 3">
    <name type="scientific">Panagrellus redivivus</name>
    <name type="common">Microworm</name>
    <dbReference type="NCBI Taxonomy" id="6233"/>
    <lineage>
        <taxon>Eukaryota</taxon>
        <taxon>Metazoa</taxon>
        <taxon>Ecdysozoa</taxon>
        <taxon>Nematoda</taxon>
        <taxon>Chromadorea</taxon>
        <taxon>Rhabditida</taxon>
        <taxon>Tylenchina</taxon>
        <taxon>Panagrolaimomorpha</taxon>
        <taxon>Panagrolaimoidea</taxon>
        <taxon>Panagrolaimidae</taxon>
        <taxon>Panagrellus</taxon>
    </lineage>
</organism>
<sequence>MTPSQCTCPRSRACSHRFILEGLGVEEEMGLTDPICRKVLASTSACATISTTEITPTDDTSDTTHGYQYRSGR</sequence>
<dbReference type="AlphaFoldDB" id="A0A7E4VRN9"/>
<protein>
    <submittedName>
        <fullName evidence="3">SWIM-type domain-containing protein</fullName>
    </submittedName>
</protein>
<name>A0A7E4VRN9_PANRE</name>
<evidence type="ECO:0000313" key="3">
    <source>
        <dbReference type="WBParaSite" id="Pan_g2611.t1"/>
    </source>
</evidence>